<accession>W4KLC6</accession>
<evidence type="ECO:0000256" key="1">
    <source>
        <dbReference type="SAM" id="MobiDB-lite"/>
    </source>
</evidence>
<dbReference type="GeneID" id="20676761"/>
<dbReference type="Proteomes" id="UP000030671">
    <property type="component" value="Unassembled WGS sequence"/>
</dbReference>
<protein>
    <recommendedName>
        <fullName evidence="2">T6SS Phospholipase effector Tle1-like catalytic domain-containing protein</fullName>
    </recommendedName>
</protein>
<reference evidence="3 4" key="1">
    <citation type="journal article" date="2012" name="New Phytol.">
        <title>Insight into trade-off between wood decay and parasitism from the genome of a fungal forest pathogen.</title>
        <authorList>
            <person name="Olson A."/>
            <person name="Aerts A."/>
            <person name="Asiegbu F."/>
            <person name="Belbahri L."/>
            <person name="Bouzid O."/>
            <person name="Broberg A."/>
            <person name="Canback B."/>
            <person name="Coutinho P.M."/>
            <person name="Cullen D."/>
            <person name="Dalman K."/>
            <person name="Deflorio G."/>
            <person name="van Diepen L.T."/>
            <person name="Dunand C."/>
            <person name="Duplessis S."/>
            <person name="Durling M."/>
            <person name="Gonthier P."/>
            <person name="Grimwood J."/>
            <person name="Fossdal C.G."/>
            <person name="Hansson D."/>
            <person name="Henrissat B."/>
            <person name="Hietala A."/>
            <person name="Himmelstrand K."/>
            <person name="Hoffmeister D."/>
            <person name="Hogberg N."/>
            <person name="James T.Y."/>
            <person name="Karlsson M."/>
            <person name="Kohler A."/>
            <person name="Kues U."/>
            <person name="Lee Y.H."/>
            <person name="Lin Y.C."/>
            <person name="Lind M."/>
            <person name="Lindquist E."/>
            <person name="Lombard V."/>
            <person name="Lucas S."/>
            <person name="Lunden K."/>
            <person name="Morin E."/>
            <person name="Murat C."/>
            <person name="Park J."/>
            <person name="Raffaello T."/>
            <person name="Rouze P."/>
            <person name="Salamov A."/>
            <person name="Schmutz J."/>
            <person name="Solheim H."/>
            <person name="Stahlberg J."/>
            <person name="Velez H."/>
            <person name="de Vries R.P."/>
            <person name="Wiebenga A."/>
            <person name="Woodward S."/>
            <person name="Yakovlev I."/>
            <person name="Garbelotto M."/>
            <person name="Martin F."/>
            <person name="Grigoriev I.V."/>
            <person name="Stenlid J."/>
        </authorList>
    </citation>
    <scope>NUCLEOTIDE SEQUENCE [LARGE SCALE GENOMIC DNA]</scope>
    <source>
        <strain evidence="3 4">TC 32-1</strain>
    </source>
</reference>
<dbReference type="InterPro" id="IPR018712">
    <property type="entry name" value="Tle1-like_cat"/>
</dbReference>
<dbReference type="EMBL" id="KI925454">
    <property type="protein sequence ID" value="ETW86658.1"/>
    <property type="molecule type" value="Genomic_DNA"/>
</dbReference>
<evidence type="ECO:0000259" key="2">
    <source>
        <dbReference type="Pfam" id="PF09994"/>
    </source>
</evidence>
<evidence type="ECO:0000313" key="4">
    <source>
        <dbReference type="Proteomes" id="UP000030671"/>
    </source>
</evidence>
<dbReference type="Pfam" id="PF09994">
    <property type="entry name" value="T6SS_Tle1-like_cat"/>
    <property type="match status" value="1"/>
</dbReference>
<name>W4KLC6_HETIT</name>
<dbReference type="PANTHER" id="PTHR33840">
    <property type="match status" value="1"/>
</dbReference>
<feature type="compositionally biased region" description="Polar residues" evidence="1">
    <location>
        <begin position="81"/>
        <end position="97"/>
    </location>
</feature>
<dbReference type="AlphaFoldDB" id="W4KLC6"/>
<keyword evidence="4" id="KW-1185">Reference proteome</keyword>
<dbReference type="InParanoid" id="W4KLC6"/>
<feature type="region of interest" description="Disordered" evidence="1">
    <location>
        <begin position="319"/>
        <end position="356"/>
    </location>
</feature>
<proteinExistence type="predicted"/>
<organism evidence="3 4">
    <name type="scientific">Heterobasidion irregulare (strain TC 32-1)</name>
    <dbReference type="NCBI Taxonomy" id="747525"/>
    <lineage>
        <taxon>Eukaryota</taxon>
        <taxon>Fungi</taxon>
        <taxon>Dikarya</taxon>
        <taxon>Basidiomycota</taxon>
        <taxon>Agaricomycotina</taxon>
        <taxon>Agaricomycetes</taxon>
        <taxon>Russulales</taxon>
        <taxon>Bondarzewiaceae</taxon>
        <taxon>Heterobasidion</taxon>
        <taxon>Heterobasidion annosum species complex</taxon>
    </lineage>
</organism>
<dbReference type="eggNOG" id="ENOG502QPR9">
    <property type="taxonomic scope" value="Eukaryota"/>
</dbReference>
<dbReference type="KEGG" id="hir:HETIRDRAFT_456611"/>
<gene>
    <name evidence="3" type="ORF">HETIRDRAFT_456611</name>
</gene>
<dbReference type="OrthoDB" id="3162439at2759"/>
<feature type="region of interest" description="Disordered" evidence="1">
    <location>
        <begin position="43"/>
        <end position="98"/>
    </location>
</feature>
<feature type="compositionally biased region" description="Basic residues" evidence="1">
    <location>
        <begin position="338"/>
        <end position="348"/>
    </location>
</feature>
<evidence type="ECO:0000313" key="3">
    <source>
        <dbReference type="EMBL" id="ETW86658.1"/>
    </source>
</evidence>
<dbReference type="RefSeq" id="XP_009540660.1">
    <property type="nucleotide sequence ID" value="XM_009542365.1"/>
</dbReference>
<dbReference type="HOGENOM" id="CLU_005049_5_0_1"/>
<feature type="compositionally biased region" description="Basic and acidic residues" evidence="1">
    <location>
        <begin position="321"/>
        <end position="334"/>
    </location>
</feature>
<dbReference type="PANTHER" id="PTHR33840:SF2">
    <property type="entry name" value="TLE1 PHOSPHOLIPASE DOMAIN-CONTAINING PROTEIN"/>
    <property type="match status" value="1"/>
</dbReference>
<sequence>MESCRSLPIHVRQVPYAEDQLSGLLTITRYIARGSDFFQSNLSSPSGAKSMSLPAPRSHSESEAQPSTNVHTDPFRRESADSAQSSPGGRSTSSPYSLSFDDTVIPSSHARRTLVLCFDGTGDQFDADNSNIVSFFSMLKKDDRSQQMVYYQAGIGTYTSPQIATPFMAKLAKIVDMAVAKYLDAHVMGGYEFLMQNYQAEDKICIFGFSRGAYTARALAGMIHKVGILPACNHQQVPFAYKMFARDNEEGWKQSNAFKKAFSVDVEIEFLGVWDTVSSVGLIPKRLPFTKSNTAVRYFRHAISLDEHRAKFKANHWHLSPPHEHKLGTKRGDMPRSNQHHPHRHHHDGKMSSRHLEREYDDRITETDVLEVWFAGCHCDIGGGSVDNDTRHCLARIPLRWMIRQCFLADTGIQFHRGGFRGTGLDPDTLYPLVRPRPPPVVLSSAAPSGQGKDAKSPSKHVLLPTDGTLVDSPQSSVLSEEEEDLHDALSPIYDQLKLAKWWWILEIIPFQTRVQKEDRSWASTFSVNLGRGRKILKQHSAGFNVHRTVKIRMEAEAKVGKYIPKAKFKVEPNWVD</sequence>
<feature type="domain" description="T6SS Phospholipase effector Tle1-like catalytic" evidence="2">
    <location>
        <begin position="112"/>
        <end position="405"/>
    </location>
</feature>